<feature type="domain" description="DUF2428" evidence="3">
    <location>
        <begin position="608"/>
        <end position="844"/>
    </location>
</feature>
<sequence length="1477" mass="170090">MSSENLLDDLKATKLNILNTKNLDSNAQLWVILENFNKIYQYVSLSSVDIQFRVIACDTLSIFLKRCIQLLGKNPELRSQLQLIYEEEKADFLFHYVLDFWNDSGAALGNALKEMFVKFVTFLTIILDKHEYQGIIENWLSVTLDLPLTRKAFYFMIENLYRNVDSNTFIIDKRPQFIEECLENIWSRAIGSSVGKCVFLILRHAYDDDHRNEWLKLWSSHVIKSLKHPDLRKGIESYLLPNLFQVSKPATVQFLQQVIDLGDIPILLSLLKVAQDSSILIEPFLEIDPNTNKPLVEVTELAHLLTVQDSSLRIAALQLLTLSPKLSKAIPTCVYHNVINSFDMIFMETDLEIRNELFSYIKRFISRIKDSSYALHRDATSLTKKNYAKFKDEVEGKLSSIEESKAFIINLLEHIEQNIMPGSPYARKEMAFRLLTTLIKSGVDSSVGKDFVEKSKGVCFPYSLSIYTDSLVRLVIDNIMDSFEDVRKCSIQIISMCPRELKDLVDLDLLEERAVEMLSDIKGKDVDSGARFFMFLFNHYLSKQQYDKCQLIIQKLLLKIDDAVIEAKKDISRACIFYSIQGYYAAFKFIFENADFHHWSNICDLNVVCDKLIESQIEIWEIVKLVLQHDSPEGIVLDKFELNYTAEYEQKFGKGSQIILSYAWRSIKESSNMLEILLSHNHCPLSDEQILVLGSVLLEQLATIRHPGAFSSVYPTFVSCCVLCSSRKSIQHIPETWLAENLKLVQTRSNYITRRSAGIPYLITAILSSNKSLIKPTFFELVEVADSYVEEKNAVLENVNLPQVNAFNCIKAIFVDAKLSEESILYVDQAFALTLHSFASPYWAIRNCAVMLFTALQNRLFSSKKVKANYMPTYPARLFFEKFTTIRTLFLETLKDSLSKGLMNQAEIEKVFPVLTIMGRLEPTPGYNGLDAFVPILIEILGNKIWKVREMASRSLPSLISNSEKFDKIINLLIDTIQNDEENYNKMQGSLLAVREIILKFRSLTSNDSIYYANRLLDPLNETRAKILTKNEIILVNTHCYPIKLAYLQILNLLNFTESTTTVDHLAKWFSTENFTAKTLNGSRHLTIKEAANLLLQTQHSDDIRFIESLLGSTLYEVQLSCINHFNKNCNSLSNERKQILTEKLWILVENDTTWSYVKSQALQLLQHLIAESSTMEKIDELVRHTEQLIKLCNTELNEDIKLSAVEALGSYVSKLMIIDQLKYKTLYDTWIGYVKNMIADDLEFRIRNTALKSFTAFHKVYSNIGSNDKIKLNIEAYLFHFLSDDDESIQRATSHHLVKYVFKQNNVELVPVIVEKKMLSYFAELQDLEMLELLISHEAIKFYDVKSSISDLVQVDSLLFGAEKENMERNCVLRIQELIFLIHNSKLKYHKTAFENIATRLQENILEVTNYIVNNNIVDGCFGILSNETIFDFVACQILLFKSLKKFQLIDFDIENFKEVLQSPKIQLHPYIVSML</sequence>
<evidence type="ECO:0000313" key="6">
    <source>
        <dbReference type="EMBL" id="TID30637.1"/>
    </source>
</evidence>
<evidence type="ECO:0000259" key="5">
    <source>
        <dbReference type="Pfam" id="PF25151"/>
    </source>
</evidence>
<keyword evidence="2" id="KW-0819">tRNA processing</keyword>
<dbReference type="InterPro" id="IPR019442">
    <property type="entry name" value="THADA/TRM732_DUF2428"/>
</dbReference>
<dbReference type="InterPro" id="IPR011989">
    <property type="entry name" value="ARM-like"/>
</dbReference>
<dbReference type="Proteomes" id="UP000307173">
    <property type="component" value="Unassembled WGS sequence"/>
</dbReference>
<dbReference type="PANTHER" id="PTHR14387">
    <property type="entry name" value="THADA/DEATH RECEPTOR INTERACTING PROTEIN"/>
    <property type="match status" value="1"/>
</dbReference>
<reference evidence="6 7" key="1">
    <citation type="journal article" date="2019" name="Front. Genet.">
        <title>Whole-Genome Sequencing of the Opportunistic Yeast Pathogen Candida inconspicua Uncovers Its Hybrid Origin.</title>
        <authorList>
            <person name="Mixao V."/>
            <person name="Hansen A.P."/>
            <person name="Saus E."/>
            <person name="Boekhout T."/>
            <person name="Lass-Florl C."/>
            <person name="Gabaldon T."/>
        </authorList>
    </citation>
    <scope>NUCLEOTIDE SEQUENCE [LARGE SCALE GENOMIC DNA]</scope>
    <source>
        <strain evidence="6 7">CBS 180</strain>
    </source>
</reference>
<dbReference type="InterPro" id="IPR056843">
    <property type="entry name" value="THADA-like_TPR"/>
</dbReference>
<protein>
    <submittedName>
        <fullName evidence="6">Uncharacterized protein</fullName>
    </submittedName>
</protein>
<feature type="domain" description="tRNA (32-2'-O)-methyltransferase regulator THADA-like C-terminal TPR repeats region" evidence="5">
    <location>
        <begin position="846"/>
        <end position="997"/>
    </location>
</feature>
<keyword evidence="7" id="KW-1185">Reference proteome</keyword>
<dbReference type="EMBL" id="SELW01000129">
    <property type="protein sequence ID" value="TID30637.1"/>
    <property type="molecule type" value="Genomic_DNA"/>
</dbReference>
<evidence type="ECO:0000313" key="7">
    <source>
        <dbReference type="Proteomes" id="UP000307173"/>
    </source>
</evidence>
<name>A0A4T0X6F2_9ASCO</name>
<dbReference type="SUPFAM" id="SSF48371">
    <property type="entry name" value="ARM repeat"/>
    <property type="match status" value="1"/>
</dbReference>
<dbReference type="OrthoDB" id="73997at2759"/>
<dbReference type="GO" id="GO:0030488">
    <property type="term" value="P:tRNA methylation"/>
    <property type="evidence" value="ECO:0007669"/>
    <property type="project" value="TreeGrafter"/>
</dbReference>
<organism evidence="6 7">
    <name type="scientific">Pichia inconspicua</name>
    <dbReference type="NCBI Taxonomy" id="52247"/>
    <lineage>
        <taxon>Eukaryota</taxon>
        <taxon>Fungi</taxon>
        <taxon>Dikarya</taxon>
        <taxon>Ascomycota</taxon>
        <taxon>Saccharomycotina</taxon>
        <taxon>Pichiomycetes</taxon>
        <taxon>Pichiales</taxon>
        <taxon>Pichiaceae</taxon>
        <taxon>Pichia</taxon>
    </lineage>
</organism>
<evidence type="ECO:0000256" key="2">
    <source>
        <dbReference type="ARBA" id="ARBA00022694"/>
    </source>
</evidence>
<gene>
    <name evidence="6" type="ORF">CANINC_000792</name>
</gene>
<proteinExistence type="inferred from homology"/>
<dbReference type="InterPro" id="IPR051954">
    <property type="entry name" value="tRNA_methyltransferase_THADA"/>
</dbReference>
<dbReference type="Pfam" id="PF25151">
    <property type="entry name" value="TPR_Trm732_C"/>
    <property type="match status" value="1"/>
</dbReference>
<dbReference type="Pfam" id="PF10350">
    <property type="entry name" value="DUF2428"/>
    <property type="match status" value="1"/>
</dbReference>
<dbReference type="Pfam" id="PF25150">
    <property type="entry name" value="TPR_Trm732"/>
    <property type="match status" value="1"/>
</dbReference>
<evidence type="ECO:0000259" key="3">
    <source>
        <dbReference type="Pfam" id="PF10350"/>
    </source>
</evidence>
<comment type="similarity">
    <text evidence="1">Belongs to the THADA family.</text>
</comment>
<feature type="domain" description="tRNA (32-2'-O)-methyltransferase regulator THADA-like TPR repeats region" evidence="4">
    <location>
        <begin position="214"/>
        <end position="488"/>
    </location>
</feature>
<dbReference type="InterPro" id="IPR056842">
    <property type="entry name" value="THADA-like_TPR_C"/>
</dbReference>
<evidence type="ECO:0000256" key="1">
    <source>
        <dbReference type="ARBA" id="ARBA00010409"/>
    </source>
</evidence>
<dbReference type="InterPro" id="IPR016024">
    <property type="entry name" value="ARM-type_fold"/>
</dbReference>
<dbReference type="GO" id="GO:0005829">
    <property type="term" value="C:cytosol"/>
    <property type="evidence" value="ECO:0007669"/>
    <property type="project" value="TreeGrafter"/>
</dbReference>
<dbReference type="PANTHER" id="PTHR14387:SF0">
    <property type="entry name" value="DUF2428 DOMAIN-CONTAINING PROTEIN"/>
    <property type="match status" value="1"/>
</dbReference>
<accession>A0A4T0X6F2</accession>
<comment type="caution">
    <text evidence="6">The sequence shown here is derived from an EMBL/GenBank/DDBJ whole genome shotgun (WGS) entry which is preliminary data.</text>
</comment>
<evidence type="ECO:0000259" key="4">
    <source>
        <dbReference type="Pfam" id="PF25150"/>
    </source>
</evidence>
<dbReference type="STRING" id="52247.A0A4T0X6F2"/>
<dbReference type="Gene3D" id="1.25.10.10">
    <property type="entry name" value="Leucine-rich Repeat Variant"/>
    <property type="match status" value="1"/>
</dbReference>